<feature type="compositionally biased region" description="Polar residues" evidence="1">
    <location>
        <begin position="96"/>
        <end position="108"/>
    </location>
</feature>
<dbReference type="AlphaFoldDB" id="U5H2T7"/>
<organism evidence="2">
    <name type="scientific">Microbotryum lychnidis-dioicae (strain p1A1 Lamole / MvSl-1064)</name>
    <name type="common">Anther smut fungus</name>
    <dbReference type="NCBI Taxonomy" id="683840"/>
    <lineage>
        <taxon>Eukaryota</taxon>
        <taxon>Fungi</taxon>
        <taxon>Dikarya</taxon>
        <taxon>Basidiomycota</taxon>
        <taxon>Pucciniomycotina</taxon>
        <taxon>Microbotryomycetes</taxon>
        <taxon>Microbotryales</taxon>
        <taxon>Microbotryaceae</taxon>
        <taxon>Microbotryum</taxon>
    </lineage>
</organism>
<keyword evidence="4" id="KW-1185">Reference proteome</keyword>
<name>U5H2T7_USTV1</name>
<reference evidence="3" key="4">
    <citation type="submission" date="2015-06" db="UniProtKB">
        <authorList>
            <consortium name="EnsemblFungi"/>
        </authorList>
    </citation>
    <scope>IDENTIFICATION</scope>
</reference>
<feature type="region of interest" description="Disordered" evidence="1">
    <location>
        <begin position="89"/>
        <end position="141"/>
    </location>
</feature>
<dbReference type="EnsemblFungi" id="MVLG_01669T0">
    <property type="protein sequence ID" value="MVLG_01669T0"/>
    <property type="gene ID" value="MVLG_01669"/>
</dbReference>
<proteinExistence type="predicted"/>
<gene>
    <name evidence="2" type="ORF">MVLG_01669</name>
</gene>
<protein>
    <submittedName>
        <fullName evidence="2 3">Uncharacterized protein</fullName>
    </submittedName>
</protein>
<dbReference type="HOGENOM" id="CLU_499863_0_0_1"/>
<reference evidence="2" key="2">
    <citation type="submission" date="2010-11" db="EMBL/GenBank/DDBJ databases">
        <authorList>
            <consortium name="The Broad Institute Genome Sequencing Platform"/>
            <person name="Earl A."/>
            <person name="Ward D."/>
            <person name="Feldgarden M."/>
            <person name="Gevers D."/>
            <person name="Butler R."/>
            <person name="Young S.K."/>
            <person name="Zeng Q."/>
            <person name="Gargeya S."/>
            <person name="Fitzgerald M."/>
            <person name="Haas B."/>
            <person name="Abouelleil A."/>
            <person name="Alvarado L."/>
            <person name="Arachchi H.M."/>
            <person name="Berlin A."/>
            <person name="Brown A."/>
            <person name="Chapman S.B."/>
            <person name="Chen Z."/>
            <person name="Dunbar C."/>
            <person name="Freedman E."/>
            <person name="Gearin G."/>
            <person name="Gellesch M."/>
            <person name="Goldberg J."/>
            <person name="Griggs A."/>
            <person name="Gujja S."/>
            <person name="Heilman E."/>
            <person name="Heiman D."/>
            <person name="Howarth C."/>
            <person name="Larson L."/>
            <person name="Lui A."/>
            <person name="MacDonald P.J.P."/>
            <person name="Mehta T."/>
            <person name="Montmayeur A."/>
            <person name="Murphy C."/>
            <person name="Neiman D."/>
            <person name="Pearson M."/>
            <person name="Priest M."/>
            <person name="Roberts A."/>
            <person name="Saif S."/>
            <person name="Shea T."/>
            <person name="Shenoy N."/>
            <person name="Sisk P."/>
            <person name="Stolte C."/>
            <person name="Sykes S."/>
            <person name="White J."/>
            <person name="Yandava C."/>
            <person name="Wortman J."/>
            <person name="Nusbaum C."/>
            <person name="Birren B."/>
        </authorList>
    </citation>
    <scope>NUCLEOTIDE SEQUENCE</scope>
    <source>
        <strain evidence="2">P1A1 Lamole</strain>
    </source>
</reference>
<feature type="region of interest" description="Disordered" evidence="1">
    <location>
        <begin position="1"/>
        <end position="67"/>
    </location>
</feature>
<evidence type="ECO:0000313" key="3">
    <source>
        <dbReference type="EnsemblFungi" id="MVLG_01669T0"/>
    </source>
</evidence>
<evidence type="ECO:0000313" key="2">
    <source>
        <dbReference type="EMBL" id="KDE08190.1"/>
    </source>
</evidence>
<feature type="compositionally biased region" description="Basic and acidic residues" evidence="1">
    <location>
        <begin position="113"/>
        <end position="137"/>
    </location>
</feature>
<reference evidence="4" key="1">
    <citation type="submission" date="2010-11" db="EMBL/GenBank/DDBJ databases">
        <title>The genome sequence of Microbotryum violaceum strain p1A1 Lamole.</title>
        <authorList>
            <person name="Cuomo C."/>
            <person name="Perlin M."/>
            <person name="Young S.K."/>
            <person name="Zeng Q."/>
            <person name="Gargeya S."/>
            <person name="Alvarado L."/>
            <person name="Berlin A."/>
            <person name="Chapman S.B."/>
            <person name="Chen Z."/>
            <person name="Freedman E."/>
            <person name="Gellesch M."/>
            <person name="Goldberg J."/>
            <person name="Griggs A."/>
            <person name="Gujja S."/>
            <person name="Heilman E."/>
            <person name="Heiman D."/>
            <person name="Howarth C."/>
            <person name="Mehta T."/>
            <person name="Neiman D."/>
            <person name="Pearson M."/>
            <person name="Roberts A."/>
            <person name="Saif S."/>
            <person name="Shea T."/>
            <person name="Shenoy N."/>
            <person name="Sisk P."/>
            <person name="Stolte C."/>
            <person name="Sykes S."/>
            <person name="White J."/>
            <person name="Yandava C."/>
            <person name="Haas B."/>
            <person name="Nusbaum C."/>
            <person name="Birren B."/>
        </authorList>
    </citation>
    <scope>NUCLEOTIDE SEQUENCE [LARGE SCALE GENOMIC DNA]</scope>
    <source>
        <strain evidence="4">p1A1 Lamole</strain>
    </source>
</reference>
<dbReference type="Proteomes" id="UP000017200">
    <property type="component" value="Unassembled WGS sequence"/>
</dbReference>
<dbReference type="OrthoDB" id="2537137at2759"/>
<evidence type="ECO:0000313" key="4">
    <source>
        <dbReference type="Proteomes" id="UP000017200"/>
    </source>
</evidence>
<sequence length="545" mass="60208">MNFLTQFVASPNEVAPPRAVRISSATQAPFEDPRAHHTHSHRHRQDSDLSDNQASSLSESTSSCSCSWKGSAQGSTSTFVLGDSSVLPSVELEGSTGPTNSETSTANPAVSGHDADRISLSDRSNRSSLRRDSKKSDSSSFYSFTSSVDWQAQEEKTAEKFAHLRHDFVTEEPEEVPEIEPMIEPPSLKKGDVRTFSPKVVATVALWEDGTLRSLKGKGSANKTDRDAVEQWTVEGVLWITRKSELIFVIDQSVPPRRFIAARPAFKSRRSSSLFHFGRSGSKSRSTSPASSIKSDRALRLSKSMDYRSPNVSPPRKRSYLRRLFSSKKHDSDDEDDDDRSFSRATTINTAQNLRFSRTVTSDKVILHGRKYESSNAVAFQDFHSSTPSESTPLPCPFPEINHRPISSLYVSSPNLITKLVYHPASRPSRSRFGSVHTLESSAGDLLLAPHPLHRHGSITPPADGIAPETTLPSRTSPSLEMDVAPLVKMSRLGSRATREEEAGHLREVTVTIHFDMGGGGLLSNDEDEAQQFYEHLCNLMERSK</sequence>
<evidence type="ECO:0000256" key="1">
    <source>
        <dbReference type="SAM" id="MobiDB-lite"/>
    </source>
</evidence>
<dbReference type="EMBL" id="GL541652">
    <property type="protein sequence ID" value="KDE08190.1"/>
    <property type="molecule type" value="Genomic_DNA"/>
</dbReference>
<dbReference type="InParanoid" id="U5H2T7"/>
<dbReference type="EMBL" id="AEIJ01000160">
    <property type="status" value="NOT_ANNOTATED_CDS"/>
    <property type="molecule type" value="Genomic_DNA"/>
</dbReference>
<feature type="compositionally biased region" description="Low complexity" evidence="1">
    <location>
        <begin position="55"/>
        <end position="67"/>
    </location>
</feature>
<accession>U5H2T7</accession>
<feature type="region of interest" description="Disordered" evidence="1">
    <location>
        <begin position="451"/>
        <end position="478"/>
    </location>
</feature>
<reference evidence="2 4" key="3">
    <citation type="journal article" date="2015" name="BMC Genomics">
        <title>Sex and parasites: genomic and transcriptomic analysis of Microbotryum lychnidis-dioicae, the biotrophic and plant-castrating anther smut fungus.</title>
        <authorList>
            <person name="Perlin M.H."/>
            <person name="Amselem J."/>
            <person name="Fontanillas E."/>
            <person name="Toh S.S."/>
            <person name="Chen Z."/>
            <person name="Goldberg J."/>
            <person name="Duplessis S."/>
            <person name="Henrissat B."/>
            <person name="Young S."/>
            <person name="Zeng Q."/>
            <person name="Aguileta G."/>
            <person name="Petit E."/>
            <person name="Badouin H."/>
            <person name="Andrews J."/>
            <person name="Razeeq D."/>
            <person name="Gabaldon T."/>
            <person name="Quesneville H."/>
            <person name="Giraud T."/>
            <person name="Hood M.E."/>
            <person name="Schultz D.J."/>
            <person name="Cuomo C.A."/>
        </authorList>
    </citation>
    <scope>NUCLEOTIDE SEQUENCE [LARGE SCALE GENOMIC DNA]</scope>
    <source>
        <strain evidence="2">P1A1 Lamole</strain>
        <strain evidence="4">p1A1 Lamole</strain>
    </source>
</reference>
<feature type="region of interest" description="Disordered" evidence="1">
    <location>
        <begin position="276"/>
        <end position="296"/>
    </location>
</feature>
<feature type="compositionally biased region" description="Polar residues" evidence="1">
    <location>
        <begin position="281"/>
        <end position="293"/>
    </location>
</feature>